<dbReference type="PANTHER" id="PTHR16487:SF0">
    <property type="entry name" value="PROTEIN PHOSPHATASE 4 REGULATORY SUBUNIT 2-RELATED"/>
    <property type="match status" value="1"/>
</dbReference>
<evidence type="ECO:0000313" key="3">
    <source>
        <dbReference type="Proteomes" id="UP000008144"/>
    </source>
</evidence>
<reference evidence="2" key="2">
    <citation type="journal article" date="2008" name="Genome Biol.">
        <title>Improved genome assembly and evidence-based global gene model set for the chordate Ciona intestinalis: new insight into intron and operon populations.</title>
        <authorList>
            <person name="Satou Y."/>
            <person name="Mineta K."/>
            <person name="Ogasawara M."/>
            <person name="Sasakura Y."/>
            <person name="Shoguchi E."/>
            <person name="Ueno K."/>
            <person name="Yamada L."/>
            <person name="Matsumoto J."/>
            <person name="Wasserscheid J."/>
            <person name="Dewar K."/>
            <person name="Wiley G.B."/>
            <person name="Macmil S.L."/>
            <person name="Roe B.A."/>
            <person name="Zeller R.W."/>
            <person name="Hastings K.E."/>
            <person name="Lemaire P."/>
            <person name="Lindquist E."/>
            <person name="Endo T."/>
            <person name="Hotta K."/>
            <person name="Inaba K."/>
        </authorList>
    </citation>
    <scope>NUCLEOTIDE SEQUENCE [LARGE SCALE GENOMIC DNA]</scope>
    <source>
        <strain evidence="2">wild type</strain>
    </source>
</reference>
<accession>F6XG24</accession>
<comment type="similarity">
    <text evidence="1">Belongs to the PPP4R2 family.</text>
</comment>
<dbReference type="Ensembl" id="ENSCINT00000004011.3">
    <property type="protein sequence ID" value="ENSCINP00000004011.3"/>
    <property type="gene ID" value="ENSCING00000001988.3"/>
</dbReference>
<dbReference type="GO" id="GO:0019888">
    <property type="term" value="F:protein phosphatase regulator activity"/>
    <property type="evidence" value="ECO:0007669"/>
    <property type="project" value="InterPro"/>
</dbReference>
<dbReference type="InParanoid" id="F6XG24"/>
<dbReference type="STRING" id="7719.ENSCINP00000004011"/>
<dbReference type="HOGENOM" id="CLU_1499564_0_0_1"/>
<dbReference type="FunCoup" id="F6XG24">
    <property type="interactions" value="66"/>
</dbReference>
<sequence>MKSKPDLSSLTIEEPHHNDEINAYVQAVENFDEENATLTEDLEKYLNHVAKTGHILGTWKKVQKVFLLKMKQTMNEFFEKNPYKAGKINPNCENDDYHEMKDRLITLIDDFDSPPFTFQRLCELITNPKKNYSKCEKFMRAVEKNLMVVTSWSYSNIKRTSDTPCKVNGTFDSQTHYTSE</sequence>
<dbReference type="Pfam" id="PF09184">
    <property type="entry name" value="PPP4R2"/>
    <property type="match status" value="1"/>
</dbReference>
<organism evidence="2 3">
    <name type="scientific">Ciona intestinalis</name>
    <name type="common">Transparent sea squirt</name>
    <name type="synonym">Ascidia intestinalis</name>
    <dbReference type="NCBI Taxonomy" id="7719"/>
    <lineage>
        <taxon>Eukaryota</taxon>
        <taxon>Metazoa</taxon>
        <taxon>Chordata</taxon>
        <taxon>Tunicata</taxon>
        <taxon>Ascidiacea</taxon>
        <taxon>Phlebobranchia</taxon>
        <taxon>Cionidae</taxon>
        <taxon>Ciona</taxon>
    </lineage>
</organism>
<keyword evidence="3" id="KW-1185">Reference proteome</keyword>
<dbReference type="PANTHER" id="PTHR16487">
    <property type="entry name" value="PPP4R2-RELATED PROTEIN"/>
    <property type="match status" value="1"/>
</dbReference>
<dbReference type="GeneTree" id="ENSGT00940000162859"/>
<protein>
    <submittedName>
        <fullName evidence="2">Uncharacterized protein</fullName>
    </submittedName>
</protein>
<dbReference type="OMA" id="PNCENDD"/>
<dbReference type="AlphaFoldDB" id="F6XG24"/>
<dbReference type="Proteomes" id="UP000008144">
    <property type="component" value="Chromosome 8"/>
</dbReference>
<dbReference type="InterPro" id="IPR015267">
    <property type="entry name" value="PPP4R2"/>
</dbReference>
<evidence type="ECO:0000313" key="2">
    <source>
        <dbReference type="Ensembl" id="ENSCINP00000004011.3"/>
    </source>
</evidence>
<evidence type="ECO:0000256" key="1">
    <source>
        <dbReference type="ARBA" id="ARBA00009207"/>
    </source>
</evidence>
<reference evidence="2" key="4">
    <citation type="submission" date="2025-09" db="UniProtKB">
        <authorList>
            <consortium name="Ensembl"/>
        </authorList>
    </citation>
    <scope>IDENTIFICATION</scope>
</reference>
<name>F6XG24_CIOIN</name>
<reference evidence="2" key="3">
    <citation type="submission" date="2025-08" db="UniProtKB">
        <authorList>
            <consortium name="Ensembl"/>
        </authorList>
    </citation>
    <scope>IDENTIFICATION</scope>
</reference>
<dbReference type="EMBL" id="EAAA01002764">
    <property type="status" value="NOT_ANNOTATED_CDS"/>
    <property type="molecule type" value="Genomic_DNA"/>
</dbReference>
<dbReference type="GO" id="GO:0030289">
    <property type="term" value="C:protein phosphatase 4 complex"/>
    <property type="evidence" value="ECO:0007669"/>
    <property type="project" value="InterPro"/>
</dbReference>
<reference evidence="3" key="1">
    <citation type="journal article" date="2002" name="Science">
        <title>The draft genome of Ciona intestinalis: insights into chordate and vertebrate origins.</title>
        <authorList>
            <person name="Dehal P."/>
            <person name="Satou Y."/>
            <person name="Campbell R.K."/>
            <person name="Chapman J."/>
            <person name="Degnan B."/>
            <person name="De Tomaso A."/>
            <person name="Davidson B."/>
            <person name="Di Gregorio A."/>
            <person name="Gelpke M."/>
            <person name="Goodstein D.M."/>
            <person name="Harafuji N."/>
            <person name="Hastings K.E."/>
            <person name="Ho I."/>
            <person name="Hotta K."/>
            <person name="Huang W."/>
            <person name="Kawashima T."/>
            <person name="Lemaire P."/>
            <person name="Martinez D."/>
            <person name="Meinertzhagen I.A."/>
            <person name="Necula S."/>
            <person name="Nonaka M."/>
            <person name="Putnam N."/>
            <person name="Rash S."/>
            <person name="Saiga H."/>
            <person name="Satake M."/>
            <person name="Terry A."/>
            <person name="Yamada L."/>
            <person name="Wang H.G."/>
            <person name="Awazu S."/>
            <person name="Azumi K."/>
            <person name="Boore J."/>
            <person name="Branno M."/>
            <person name="Chin-Bow S."/>
            <person name="DeSantis R."/>
            <person name="Doyle S."/>
            <person name="Francino P."/>
            <person name="Keys D.N."/>
            <person name="Haga S."/>
            <person name="Hayashi H."/>
            <person name="Hino K."/>
            <person name="Imai K.S."/>
            <person name="Inaba K."/>
            <person name="Kano S."/>
            <person name="Kobayashi K."/>
            <person name="Kobayashi M."/>
            <person name="Lee B.I."/>
            <person name="Makabe K.W."/>
            <person name="Manohar C."/>
            <person name="Matassi G."/>
            <person name="Medina M."/>
            <person name="Mochizuki Y."/>
            <person name="Mount S."/>
            <person name="Morishita T."/>
            <person name="Miura S."/>
            <person name="Nakayama A."/>
            <person name="Nishizaka S."/>
            <person name="Nomoto H."/>
            <person name="Ohta F."/>
            <person name="Oishi K."/>
            <person name="Rigoutsos I."/>
            <person name="Sano M."/>
            <person name="Sasaki A."/>
            <person name="Sasakura Y."/>
            <person name="Shoguchi E."/>
            <person name="Shin-i T."/>
            <person name="Spagnuolo A."/>
            <person name="Stainier D."/>
            <person name="Suzuki M.M."/>
            <person name="Tassy O."/>
            <person name="Takatori N."/>
            <person name="Tokuoka M."/>
            <person name="Yagi K."/>
            <person name="Yoshizaki F."/>
            <person name="Wada S."/>
            <person name="Zhang C."/>
            <person name="Hyatt P.D."/>
            <person name="Larimer F."/>
            <person name="Detter C."/>
            <person name="Doggett N."/>
            <person name="Glavina T."/>
            <person name="Hawkins T."/>
            <person name="Richardson P."/>
            <person name="Lucas S."/>
            <person name="Kohara Y."/>
            <person name="Levine M."/>
            <person name="Satoh N."/>
            <person name="Rokhsar D.S."/>
        </authorList>
    </citation>
    <scope>NUCLEOTIDE SEQUENCE [LARGE SCALE GENOMIC DNA]</scope>
</reference>
<proteinExistence type="inferred from homology"/>